<evidence type="ECO:0000259" key="3">
    <source>
        <dbReference type="Pfam" id="PF18152"/>
    </source>
</evidence>
<sequence length="328" mass="35124">MIIVMTPQATSVQVDAVIARIRAAGLSEHVSRGVERTLIGAVGDERPLSAEQFASLPGVERAIRVMKPYRLVSRDTHPDRQPVRVRGKTIGSGVPVLLPGVPLIGSEADLERLAGTLAGLGSHYLRAGLFRSVANPWHDQGLGMPGVERLGELARAHGLTSVTTIADTRQLEECLQADIDMLELAPGVLYNPVLLRETGHVNKPVLLRGCETTPLTDWLMAAEQIASGGNHSIVFCLGGAERFDVSAIARLQRETHLPVVCEPDFPGIRQDQVMAQSLAALAAGADGLVVHLQGYGTDEADNALDEPHLSRLSRLLPDLYALTRPPAA</sequence>
<organism evidence="4 5">
    <name type="scientific">Paludibacterium paludis</name>
    <dbReference type="NCBI Taxonomy" id="1225769"/>
    <lineage>
        <taxon>Bacteria</taxon>
        <taxon>Pseudomonadati</taxon>
        <taxon>Pseudomonadota</taxon>
        <taxon>Betaproteobacteria</taxon>
        <taxon>Neisseriales</taxon>
        <taxon>Chromobacteriaceae</taxon>
        <taxon>Paludibacterium</taxon>
    </lineage>
</organism>
<dbReference type="InterPro" id="IPR041071">
    <property type="entry name" value="DAHP_snth_FXD"/>
</dbReference>
<comment type="caution">
    <text evidence="4">The sequence shown here is derived from an EMBL/GenBank/DDBJ whole genome shotgun (WGS) entry which is preliminary data.</text>
</comment>
<dbReference type="GO" id="GO:0016740">
    <property type="term" value="F:transferase activity"/>
    <property type="evidence" value="ECO:0007669"/>
    <property type="project" value="UniProtKB-KW"/>
</dbReference>
<evidence type="ECO:0000259" key="2">
    <source>
        <dbReference type="Pfam" id="PF00793"/>
    </source>
</evidence>
<dbReference type="Pfam" id="PF00793">
    <property type="entry name" value="DAHP_synth_1"/>
    <property type="match status" value="1"/>
</dbReference>
<evidence type="ECO:0000256" key="1">
    <source>
        <dbReference type="ARBA" id="ARBA00022679"/>
    </source>
</evidence>
<dbReference type="Gene3D" id="3.20.20.70">
    <property type="entry name" value="Aldolase class I"/>
    <property type="match status" value="1"/>
</dbReference>
<reference evidence="4" key="1">
    <citation type="journal article" date="2014" name="Int. J. Syst. Evol. Microbiol.">
        <title>Complete genome sequence of Corynebacterium casei LMG S-19264T (=DSM 44701T), isolated from a smear-ripened cheese.</title>
        <authorList>
            <consortium name="US DOE Joint Genome Institute (JGI-PGF)"/>
            <person name="Walter F."/>
            <person name="Albersmeier A."/>
            <person name="Kalinowski J."/>
            <person name="Ruckert C."/>
        </authorList>
    </citation>
    <scope>NUCLEOTIDE SEQUENCE</scope>
    <source>
        <strain evidence="4">KCTC 32182</strain>
    </source>
</reference>
<dbReference type="RefSeq" id="WP_189535372.1">
    <property type="nucleotide sequence ID" value="NZ_BMYX01000017.1"/>
</dbReference>
<dbReference type="Proteomes" id="UP000645257">
    <property type="component" value="Unassembled WGS sequence"/>
</dbReference>
<dbReference type="EMBL" id="BMYX01000017">
    <property type="protein sequence ID" value="GGY22540.1"/>
    <property type="molecule type" value="Genomic_DNA"/>
</dbReference>
<evidence type="ECO:0000313" key="4">
    <source>
        <dbReference type="EMBL" id="GGY22540.1"/>
    </source>
</evidence>
<name>A0A918UBJ4_9NEIS</name>
<dbReference type="InterPro" id="IPR052899">
    <property type="entry name" value="Class-I_DAHP_synthase"/>
</dbReference>
<gene>
    <name evidence="4" type="ORF">GCM10011289_27970</name>
</gene>
<dbReference type="InterPro" id="IPR006218">
    <property type="entry name" value="DAHP1/KDSA"/>
</dbReference>
<dbReference type="Gene3D" id="3.30.70.1140">
    <property type="entry name" value="Phospho-2-dehydro-3-deoxyheptonate aldolase, domain 1"/>
    <property type="match status" value="1"/>
</dbReference>
<feature type="domain" description="DAHP synthase ferredoxin-like" evidence="3">
    <location>
        <begin position="1"/>
        <end position="67"/>
    </location>
</feature>
<accession>A0A918UBJ4</accession>
<dbReference type="SUPFAM" id="SSF51569">
    <property type="entry name" value="Aldolase"/>
    <property type="match status" value="1"/>
</dbReference>
<dbReference type="PANTHER" id="PTHR43018:SF2">
    <property type="entry name" value="PHOSPHO-2-DEHYDRO-3-DEOXYHEPTONATE ALDOLASE"/>
    <property type="match status" value="1"/>
</dbReference>
<dbReference type="InterPro" id="IPR013785">
    <property type="entry name" value="Aldolase_TIM"/>
</dbReference>
<keyword evidence="1" id="KW-0808">Transferase</keyword>
<feature type="domain" description="DAHP synthetase I/KDSA" evidence="2">
    <location>
        <begin position="89"/>
        <end position="290"/>
    </location>
</feature>
<dbReference type="AlphaFoldDB" id="A0A918UBJ4"/>
<reference evidence="4" key="2">
    <citation type="submission" date="2020-09" db="EMBL/GenBank/DDBJ databases">
        <authorList>
            <person name="Sun Q."/>
            <person name="Kim S."/>
        </authorList>
    </citation>
    <scope>NUCLEOTIDE SEQUENCE</scope>
    <source>
        <strain evidence="4">KCTC 32182</strain>
    </source>
</reference>
<evidence type="ECO:0000313" key="5">
    <source>
        <dbReference type="Proteomes" id="UP000645257"/>
    </source>
</evidence>
<proteinExistence type="predicted"/>
<dbReference type="PANTHER" id="PTHR43018">
    <property type="entry name" value="PHOSPHO-2-DEHYDRO-3-DEOXYHEPTONATE ALDOLASE"/>
    <property type="match status" value="1"/>
</dbReference>
<dbReference type="Pfam" id="PF18152">
    <property type="entry name" value="DAHP_snth_FXD"/>
    <property type="match status" value="1"/>
</dbReference>
<protein>
    <submittedName>
        <fullName evidence="4">3-deoxy-7-phosphoheptulonate synthase</fullName>
    </submittedName>
</protein>
<keyword evidence="5" id="KW-1185">Reference proteome</keyword>